<dbReference type="InterPro" id="IPR042277">
    <property type="entry name" value="IST1-like"/>
</dbReference>
<evidence type="ECO:0000256" key="1">
    <source>
        <dbReference type="ARBA" id="ARBA00005536"/>
    </source>
</evidence>
<evidence type="ECO:0008006" key="5">
    <source>
        <dbReference type="Google" id="ProtNLM"/>
    </source>
</evidence>
<feature type="compositionally biased region" description="Polar residues" evidence="2">
    <location>
        <begin position="282"/>
        <end position="292"/>
    </location>
</feature>
<feature type="compositionally biased region" description="Polar residues" evidence="2">
    <location>
        <begin position="534"/>
        <end position="544"/>
    </location>
</feature>
<gene>
    <name evidence="3" type="ORF">MIMGU_mgv1a000491mg</name>
</gene>
<feature type="compositionally biased region" description="Basic residues" evidence="2">
    <location>
        <begin position="660"/>
        <end position="676"/>
    </location>
</feature>
<dbReference type="GO" id="GO:0015031">
    <property type="term" value="P:protein transport"/>
    <property type="evidence" value="ECO:0007669"/>
    <property type="project" value="InterPro"/>
</dbReference>
<dbReference type="OrthoDB" id="29853at2759"/>
<feature type="compositionally biased region" description="Polar residues" evidence="2">
    <location>
        <begin position="624"/>
        <end position="634"/>
    </location>
</feature>
<dbReference type="Proteomes" id="UP000030748">
    <property type="component" value="Unassembled WGS sequence"/>
</dbReference>
<feature type="compositionally biased region" description="Low complexity" evidence="2">
    <location>
        <begin position="677"/>
        <end position="688"/>
    </location>
</feature>
<dbReference type="eggNOG" id="KOG2027">
    <property type="taxonomic scope" value="Eukaryota"/>
</dbReference>
<feature type="compositionally biased region" description="Basic and acidic residues" evidence="2">
    <location>
        <begin position="403"/>
        <end position="412"/>
    </location>
</feature>
<feature type="region of interest" description="Disordered" evidence="2">
    <location>
        <begin position="338"/>
        <end position="1107"/>
    </location>
</feature>
<feature type="compositionally biased region" description="Polar residues" evidence="2">
    <location>
        <begin position="1063"/>
        <end position="1095"/>
    </location>
</feature>
<feature type="compositionally biased region" description="Basic and acidic residues" evidence="2">
    <location>
        <begin position="425"/>
        <end position="437"/>
    </location>
</feature>
<feature type="compositionally biased region" description="Polar residues" evidence="2">
    <location>
        <begin position="1011"/>
        <end position="1028"/>
    </location>
</feature>
<dbReference type="PANTHER" id="PTHR12161:SF13">
    <property type="entry name" value="REGULATOR OF VPS4 ACTIVITY IN THE MVB PATHWAY PROTEIN"/>
    <property type="match status" value="1"/>
</dbReference>
<dbReference type="FunFam" id="1.20.1260.60:FF:000003">
    <property type="entry name" value="IST1-like protein isoform A"/>
    <property type="match status" value="1"/>
</dbReference>
<evidence type="ECO:0000313" key="3">
    <source>
        <dbReference type="EMBL" id="EYU30662.1"/>
    </source>
</evidence>
<evidence type="ECO:0000256" key="2">
    <source>
        <dbReference type="SAM" id="MobiDB-lite"/>
    </source>
</evidence>
<feature type="region of interest" description="Disordered" evidence="2">
    <location>
        <begin position="263"/>
        <end position="295"/>
    </location>
</feature>
<dbReference type="AlphaFoldDB" id="A0A022QPN8"/>
<evidence type="ECO:0000313" key="4">
    <source>
        <dbReference type="Proteomes" id="UP000030748"/>
    </source>
</evidence>
<feature type="compositionally biased region" description="Basic and acidic residues" evidence="2">
    <location>
        <begin position="462"/>
        <end position="473"/>
    </location>
</feature>
<feature type="compositionally biased region" description="Basic and acidic residues" evidence="2">
    <location>
        <begin position="691"/>
        <end position="700"/>
    </location>
</feature>
<feature type="compositionally biased region" description="Basic and acidic residues" evidence="2">
    <location>
        <begin position="942"/>
        <end position="957"/>
    </location>
</feature>
<feature type="compositionally biased region" description="Basic and acidic residues" evidence="2">
    <location>
        <begin position="993"/>
        <end position="1010"/>
    </location>
</feature>
<dbReference type="InterPro" id="IPR005061">
    <property type="entry name" value="Ist1"/>
</dbReference>
<protein>
    <recommendedName>
        <fullName evidence="5">IST1-like protein</fullName>
    </recommendedName>
</protein>
<dbReference type="EMBL" id="KI631019">
    <property type="protein sequence ID" value="EYU30662.1"/>
    <property type="molecule type" value="Genomic_DNA"/>
</dbReference>
<proteinExistence type="inferred from homology"/>
<name>A0A022QPN8_ERYGU</name>
<feature type="compositionally biased region" description="Basic and acidic residues" evidence="2">
    <location>
        <begin position="338"/>
        <end position="388"/>
    </location>
</feature>
<dbReference type="PANTHER" id="PTHR12161">
    <property type="entry name" value="IST1 FAMILY MEMBER"/>
    <property type="match status" value="1"/>
</dbReference>
<feature type="compositionally biased region" description="Basic and acidic residues" evidence="2">
    <location>
        <begin position="496"/>
        <end position="515"/>
    </location>
</feature>
<organism evidence="3 4">
    <name type="scientific">Erythranthe guttata</name>
    <name type="common">Yellow monkey flower</name>
    <name type="synonym">Mimulus guttatus</name>
    <dbReference type="NCBI Taxonomy" id="4155"/>
    <lineage>
        <taxon>Eukaryota</taxon>
        <taxon>Viridiplantae</taxon>
        <taxon>Streptophyta</taxon>
        <taxon>Embryophyta</taxon>
        <taxon>Tracheophyta</taxon>
        <taxon>Spermatophyta</taxon>
        <taxon>Magnoliopsida</taxon>
        <taxon>eudicotyledons</taxon>
        <taxon>Gunneridae</taxon>
        <taxon>Pentapetalae</taxon>
        <taxon>asterids</taxon>
        <taxon>lamiids</taxon>
        <taxon>Lamiales</taxon>
        <taxon>Phrymaceae</taxon>
        <taxon>Erythranthe</taxon>
    </lineage>
</organism>
<dbReference type="GO" id="GO:0008104">
    <property type="term" value="P:intracellular protein localization"/>
    <property type="evidence" value="ECO:0000318"/>
    <property type="project" value="GO_Central"/>
</dbReference>
<sequence>MKKVKFFKSSKDLLSRGFNASKCKTSLKLGSSRLKLLRNRKEGQVIQIKREIAQLLESGQIPTARIRVEHVTREEKMMAAYDLIEIYCELIVARLPIIESQKICPIDLKEAITSVVFASPRCGDVPELLEIKKHFTEKYGKEFITAAVELRPNCGVSRMLVEKLSAVAPDGPTKIKILSEIAEEHNIKWDAESFQEKNSVPSNDVLTGPSTFVKESEIHIEPPPYEAPVVQAPKNNNSLQGSPLSFSPVVHRTEKLDSDHISGVNTASQQEARPIGDERTQSFHGENSNNLSMDKRKWSMGFKDATSAAQAAAESAELASMAARAAAELSTRERITRQCFSESRESDVRVPNDGRPERYMKSKLDSEKISEDTMDRSSYERTRSRNEQKDDEMESNNPKTNQRFKDDSRGGTKEYSQSSSLKSKASKDDDSLKEGSRGETSMQGNSFKYKAENANGWPEISKNVREERIEKQTSVKSYNSASSISDDAKTAGVVFDKSDSDNDGHVFDTGPKYDEPESIFNLPLSGQRSREHPSTNTDSWSPRSSRGKRVESDSSSLFHTRKNSSDSSESLRSMGGPKFDSSMPVTFDELDGPSYESEEDRHIGIHRHRPSKHTVGSQFKDKISQSSLKKNGSSRNDRKELPLPSDDDFPSEHKSAGSRFKGKSRRSAGSPLKKKGSSSSDGRKPSLSSDDELKFEEQERKRNRGKKPTINQPAVEPQKIRTKLNYVGNSSSESEEEGLKFKNIKGGLRHSSYNHPSYTKNQSDVSSSSGKKGVKDTATTESPGLSSKFGHKKSSWTKNLRSESDSDSSEEEEYVRKSSHRKEKLDTVSPRLSSKFEHKKSSRTKNLPSESGSDSSEEEDYLRNSSHHKQKLDTVSPRLGTKPEQKNSLRMKSLHSESDSDSSDYLRKSSHHKQKPNTVSPVKEVKTKQRLASPKKSIYGSDKSDSDKDLPKKEPPHTRINRFASGISRRTTKASPSNTPRFRSAAPDFDDDLDRKSPSSKIAENRKQSDLQRNSSNIDDQKQSTSAKVDSKPAKSKFWSPPENSNSGENQEPKTTRKPSALENLSASKLQQKPENVTVENLKVSTLNKTSSDNDGTPRASHVHPKLPDYDTFLQSFTKNRP</sequence>
<accession>A0A022QPN8</accession>
<reference evidence="3 4" key="1">
    <citation type="journal article" date="2013" name="Proc. Natl. Acad. Sci. U.S.A.">
        <title>Fine-scale variation in meiotic recombination in Mimulus inferred from population shotgun sequencing.</title>
        <authorList>
            <person name="Hellsten U."/>
            <person name="Wright K.M."/>
            <person name="Jenkins J."/>
            <person name="Shu S."/>
            <person name="Yuan Y."/>
            <person name="Wessler S.R."/>
            <person name="Schmutz J."/>
            <person name="Willis J.H."/>
            <person name="Rokhsar D.S."/>
        </authorList>
    </citation>
    <scope>NUCLEOTIDE SEQUENCE [LARGE SCALE GENOMIC DNA]</scope>
    <source>
        <strain evidence="4">cv. DUN x IM62</strain>
    </source>
</reference>
<dbReference type="Gene3D" id="1.20.1260.60">
    <property type="entry name" value="Vacuolar protein sorting-associated protein Ist1"/>
    <property type="match status" value="1"/>
</dbReference>
<dbReference type="STRING" id="4155.A0A022QPN8"/>
<feature type="compositionally biased region" description="Polar residues" evidence="2">
    <location>
        <begin position="474"/>
        <end position="485"/>
    </location>
</feature>
<feature type="compositionally biased region" description="Polar residues" evidence="2">
    <location>
        <begin position="751"/>
        <end position="762"/>
    </location>
</feature>
<keyword evidence="4" id="KW-1185">Reference proteome</keyword>
<dbReference type="Pfam" id="PF03398">
    <property type="entry name" value="Ist1"/>
    <property type="match status" value="1"/>
</dbReference>
<comment type="similarity">
    <text evidence="1">Belongs to the IST1 family.</text>
</comment>
<dbReference type="PhylomeDB" id="A0A022QPN8"/>